<feature type="compositionally biased region" description="Polar residues" evidence="10">
    <location>
        <begin position="1"/>
        <end position="17"/>
    </location>
</feature>
<keyword evidence="3" id="KW-0883">Thioether bond</keyword>
<dbReference type="GO" id="GO:0046148">
    <property type="term" value="P:pigment biosynthetic process"/>
    <property type="evidence" value="ECO:0007669"/>
    <property type="project" value="InterPro"/>
</dbReference>
<evidence type="ECO:0000256" key="10">
    <source>
        <dbReference type="SAM" id="MobiDB-lite"/>
    </source>
</evidence>
<dbReference type="Proteomes" id="UP001418222">
    <property type="component" value="Unassembled WGS sequence"/>
</dbReference>
<feature type="domain" description="Tyrosinase copper-binding" evidence="12">
    <location>
        <begin position="342"/>
        <end position="353"/>
    </location>
</feature>
<dbReference type="AlphaFoldDB" id="A0AAP0AZN8"/>
<evidence type="ECO:0000256" key="5">
    <source>
        <dbReference type="ARBA" id="ARBA00023008"/>
    </source>
</evidence>
<dbReference type="InterPro" id="IPR022739">
    <property type="entry name" value="Polyphenol_oxidase_cen"/>
</dbReference>
<feature type="binding site" evidence="7">
    <location>
        <position position="164"/>
    </location>
    <ligand>
        <name>Cu cation</name>
        <dbReference type="ChEBI" id="CHEBI:23378"/>
        <label>A</label>
    </ligand>
</feature>
<comment type="cofactor">
    <cofactor evidence="7">
        <name>Cu(2+)</name>
        <dbReference type="ChEBI" id="CHEBI:29036"/>
    </cofactor>
    <text evidence="7">Binds 2 copper ions per subunit.</text>
</comment>
<dbReference type="GO" id="GO:0046872">
    <property type="term" value="F:metal ion binding"/>
    <property type="evidence" value="ECO:0007669"/>
    <property type="project" value="UniProtKB-KW"/>
</dbReference>
<reference evidence="13 14" key="1">
    <citation type="journal article" date="2022" name="Nat. Plants">
        <title>Genomes of leafy and leafless Platanthera orchids illuminate the evolution of mycoheterotrophy.</title>
        <authorList>
            <person name="Li M.H."/>
            <person name="Liu K.W."/>
            <person name="Li Z."/>
            <person name="Lu H.C."/>
            <person name="Ye Q.L."/>
            <person name="Zhang D."/>
            <person name="Wang J.Y."/>
            <person name="Li Y.F."/>
            <person name="Zhong Z.M."/>
            <person name="Liu X."/>
            <person name="Yu X."/>
            <person name="Liu D.K."/>
            <person name="Tu X.D."/>
            <person name="Liu B."/>
            <person name="Hao Y."/>
            <person name="Liao X.Y."/>
            <person name="Jiang Y.T."/>
            <person name="Sun W.H."/>
            <person name="Chen J."/>
            <person name="Chen Y.Q."/>
            <person name="Ai Y."/>
            <person name="Zhai J.W."/>
            <person name="Wu S.S."/>
            <person name="Zhou Z."/>
            <person name="Hsiao Y.Y."/>
            <person name="Wu W.L."/>
            <person name="Chen Y.Y."/>
            <person name="Lin Y.F."/>
            <person name="Hsu J.L."/>
            <person name="Li C.Y."/>
            <person name="Wang Z.W."/>
            <person name="Zhao X."/>
            <person name="Zhong W.Y."/>
            <person name="Ma X.K."/>
            <person name="Ma L."/>
            <person name="Huang J."/>
            <person name="Chen G.Z."/>
            <person name="Huang M.Z."/>
            <person name="Huang L."/>
            <person name="Peng D.H."/>
            <person name="Luo Y.B."/>
            <person name="Zou S.Q."/>
            <person name="Chen S.P."/>
            <person name="Lan S."/>
            <person name="Tsai W.C."/>
            <person name="Van de Peer Y."/>
            <person name="Liu Z.J."/>
        </authorList>
    </citation>
    <scope>NUCLEOTIDE SEQUENCE [LARGE SCALE GENOMIC DNA]</scope>
    <source>
        <strain evidence="13">Lor287</strain>
    </source>
</reference>
<evidence type="ECO:0000256" key="2">
    <source>
        <dbReference type="ARBA" id="ARBA00022723"/>
    </source>
</evidence>
<protein>
    <recommendedName>
        <fullName evidence="11 12">Tyrosinase copper-binding domain-containing protein</fullName>
    </recommendedName>
</protein>
<organism evidence="13 14">
    <name type="scientific">Platanthera zijinensis</name>
    <dbReference type="NCBI Taxonomy" id="2320716"/>
    <lineage>
        <taxon>Eukaryota</taxon>
        <taxon>Viridiplantae</taxon>
        <taxon>Streptophyta</taxon>
        <taxon>Embryophyta</taxon>
        <taxon>Tracheophyta</taxon>
        <taxon>Spermatophyta</taxon>
        <taxon>Magnoliopsida</taxon>
        <taxon>Liliopsida</taxon>
        <taxon>Asparagales</taxon>
        <taxon>Orchidaceae</taxon>
        <taxon>Orchidoideae</taxon>
        <taxon>Orchideae</taxon>
        <taxon>Orchidinae</taxon>
        <taxon>Platanthera</taxon>
    </lineage>
</organism>
<comment type="caution">
    <text evidence="13">The sequence shown here is derived from an EMBL/GenBank/DDBJ whole genome shotgun (WGS) entry which is preliminary data.</text>
</comment>
<feature type="binding site" evidence="7">
    <location>
        <position position="349"/>
    </location>
    <ligand>
        <name>Cu cation</name>
        <dbReference type="ChEBI" id="CHEBI:23378"/>
        <label>B</label>
    </ligand>
</feature>
<dbReference type="InterPro" id="IPR002227">
    <property type="entry name" value="Tyrosinase_Cu-bd"/>
</dbReference>
<evidence type="ECO:0000256" key="8">
    <source>
        <dbReference type="PIRSR" id="PIRSR000290-2"/>
    </source>
</evidence>
<gene>
    <name evidence="13" type="ORF">KSP39_PZI020653</name>
</gene>
<dbReference type="Pfam" id="PF12143">
    <property type="entry name" value="PPO1_KFDV"/>
    <property type="match status" value="1"/>
</dbReference>
<keyword evidence="4" id="KW-0560">Oxidoreductase</keyword>
<feature type="domain" description="Tyrosinase copper-binding" evidence="11">
    <location>
        <begin position="185"/>
        <end position="202"/>
    </location>
</feature>
<dbReference type="PIRSF" id="PIRSF000290">
    <property type="entry name" value="PPO_plant"/>
    <property type="match status" value="1"/>
</dbReference>
<feature type="region of interest" description="Disordered" evidence="10">
    <location>
        <begin position="240"/>
        <end position="262"/>
    </location>
</feature>
<feature type="cross-link" description="2'-(S-cysteinyl)-histidine (Cys-His)" evidence="9">
    <location>
        <begin position="168"/>
        <end position="185"/>
    </location>
</feature>
<dbReference type="PROSITE" id="PS00497">
    <property type="entry name" value="TYROSINASE_1"/>
    <property type="match status" value="1"/>
</dbReference>
<evidence type="ECO:0000256" key="6">
    <source>
        <dbReference type="ARBA" id="ARBA00023157"/>
    </source>
</evidence>
<evidence type="ECO:0000256" key="4">
    <source>
        <dbReference type="ARBA" id="ARBA00023002"/>
    </source>
</evidence>
<dbReference type="PANTHER" id="PTHR11474">
    <property type="entry name" value="TYROSINASE FAMILY MEMBER"/>
    <property type="match status" value="1"/>
</dbReference>
<dbReference type="InterPro" id="IPR022740">
    <property type="entry name" value="Polyphenol_oxidase_C"/>
</dbReference>
<accession>A0AAP0AZN8</accession>
<dbReference type="Gene3D" id="1.10.1280.10">
    <property type="entry name" value="Di-copper center containing domain from catechol oxidase"/>
    <property type="match status" value="1"/>
</dbReference>
<evidence type="ECO:0000313" key="14">
    <source>
        <dbReference type="Proteomes" id="UP001418222"/>
    </source>
</evidence>
<feature type="region of interest" description="Disordered" evidence="10">
    <location>
        <begin position="1"/>
        <end position="39"/>
    </location>
</feature>
<dbReference type="InterPro" id="IPR050316">
    <property type="entry name" value="Tyrosinase/Hemocyanin"/>
</dbReference>
<dbReference type="Pfam" id="PF00264">
    <property type="entry name" value="Tyrosinase"/>
    <property type="match status" value="1"/>
</dbReference>
<sequence length="575" mass="64081">MASLTQFLATQPASLPTTKRPPRRHSQAKTNISCRANEENDFRNQGSRLLAGRRDLIISIGGLYGAATGMNLSAVAAPIQAPDIAKCGPAEIPAGGTPTNCCPPAFNSAIVDFVPPPRGGALRVRPAAHLVDGEYLEKYRKAVELMRALPADDPRNFLQQANVHCAYCDGAYDQIGFPNLDLQVHNSWLFFPWHRFYLYFHERILGKLIGDDSFAIPFWNWDAPAGMQLPSLYTDKASSLYNPNRDPKHQPPTTVDLDGNPNPTFTKDQLIQDNLKIMYRQMLSNGKTANLFLGAPYRAGDQPSPGSGSIEQAPHGPVHIWTGNPANPNVEDMGNFYSAARDPIFYAHHGNIDRLWTVWKNLGGKRRDFADGDWLNASFLFYDENAQPVRVKVRDCLDMEKLGYKYQDVENPWLNSRPTPAKRLLRKKAPAPAPAPAKEPAFPVTLEKPVRATVKREKKGRSKKEKDEEEEVLLVEGIEVEKNEFVKFDVYINSSEEQNVRPSAIEFAGSFVNLPHHHHHGKKGKVLKTNLRLGITDLLEDLKAEDDDSVVVTLVPKTPNGKKVKVGGLRIEFSS</sequence>
<dbReference type="InterPro" id="IPR016213">
    <property type="entry name" value="Polyphenol_oxidase"/>
</dbReference>
<proteinExistence type="inferred from homology"/>
<keyword evidence="14" id="KW-1185">Reference proteome</keyword>
<feature type="binding site" evidence="7">
    <location>
        <position position="315"/>
    </location>
    <ligand>
        <name>Cu cation</name>
        <dbReference type="ChEBI" id="CHEBI:23378"/>
        <label>B</label>
    </ligand>
</feature>
<feature type="binding site" evidence="7">
    <location>
        <position position="194"/>
    </location>
    <ligand>
        <name>Cu cation</name>
        <dbReference type="ChEBI" id="CHEBI:23378"/>
        <label>A</label>
    </ligand>
</feature>
<evidence type="ECO:0000313" key="13">
    <source>
        <dbReference type="EMBL" id="KAK8921360.1"/>
    </source>
</evidence>
<evidence type="ECO:0000256" key="9">
    <source>
        <dbReference type="PIRSR" id="PIRSR000290-3"/>
    </source>
</evidence>
<evidence type="ECO:0000256" key="1">
    <source>
        <dbReference type="ARBA" id="ARBA00009928"/>
    </source>
</evidence>
<dbReference type="FunFam" id="1.10.1280.10:FF:000007">
    <property type="entry name" value="Polyphenol oxidase, chloroplastic"/>
    <property type="match status" value="1"/>
</dbReference>
<feature type="disulfide bond" evidence="8">
    <location>
        <begin position="101"/>
        <end position="165"/>
    </location>
</feature>
<dbReference type="PROSITE" id="PS00498">
    <property type="entry name" value="TYROSINASE_2"/>
    <property type="match status" value="1"/>
</dbReference>
<dbReference type="InterPro" id="IPR008922">
    <property type="entry name" value="Di-copper_centre_dom_sf"/>
</dbReference>
<name>A0AAP0AZN8_9ASPA</name>
<feature type="binding site" evidence="7">
    <location>
        <position position="185"/>
    </location>
    <ligand>
        <name>Cu cation</name>
        <dbReference type="ChEBI" id="CHEBI:23378"/>
        <label>A</label>
    </ligand>
</feature>
<feature type="binding site" evidence="7">
    <location>
        <position position="319"/>
    </location>
    <ligand>
        <name>Cu cation</name>
        <dbReference type="ChEBI" id="CHEBI:23378"/>
        <label>B</label>
    </ligand>
</feature>
<keyword evidence="6 8" id="KW-1015">Disulfide bond</keyword>
<dbReference type="PRINTS" id="PR00092">
    <property type="entry name" value="TYROSINASE"/>
</dbReference>
<dbReference type="Pfam" id="PF12142">
    <property type="entry name" value="PPO1_DWL"/>
    <property type="match status" value="1"/>
</dbReference>
<evidence type="ECO:0000259" key="11">
    <source>
        <dbReference type="PROSITE" id="PS00497"/>
    </source>
</evidence>
<keyword evidence="5 7" id="KW-0186">Copper</keyword>
<comment type="similarity">
    <text evidence="1">Belongs to the tyrosinase family.</text>
</comment>
<dbReference type="GO" id="GO:0004097">
    <property type="term" value="F:catechol oxidase activity"/>
    <property type="evidence" value="ECO:0007669"/>
    <property type="project" value="InterPro"/>
</dbReference>
<dbReference type="EMBL" id="JBBWWQ010000018">
    <property type="protein sequence ID" value="KAK8921360.1"/>
    <property type="molecule type" value="Genomic_DNA"/>
</dbReference>
<dbReference type="PANTHER" id="PTHR11474:SF76">
    <property type="entry name" value="SHKT DOMAIN-CONTAINING PROTEIN"/>
    <property type="match status" value="1"/>
</dbReference>
<keyword evidence="2 7" id="KW-0479">Metal-binding</keyword>
<evidence type="ECO:0000256" key="7">
    <source>
        <dbReference type="PIRSR" id="PIRSR000290-1"/>
    </source>
</evidence>
<evidence type="ECO:0000259" key="12">
    <source>
        <dbReference type="PROSITE" id="PS00498"/>
    </source>
</evidence>
<evidence type="ECO:0000256" key="3">
    <source>
        <dbReference type="ARBA" id="ARBA00022784"/>
    </source>
</evidence>
<feature type="disulfide bond" evidence="8">
    <location>
        <begin position="87"/>
        <end position="102"/>
    </location>
</feature>
<dbReference type="SUPFAM" id="SSF48056">
    <property type="entry name" value="Di-copper centre-containing domain"/>
    <property type="match status" value="1"/>
</dbReference>